<name>A0ABU4FB21_9ACTN</name>
<dbReference type="EMBL" id="JAWMAJ010000052">
    <property type="protein sequence ID" value="MDV7217756.1"/>
    <property type="molecule type" value="Genomic_DNA"/>
</dbReference>
<organism evidence="1 2">
    <name type="scientific">Streptomyces prunicolor</name>
    <dbReference type="NCBI Taxonomy" id="67348"/>
    <lineage>
        <taxon>Bacteria</taxon>
        <taxon>Bacillati</taxon>
        <taxon>Actinomycetota</taxon>
        <taxon>Actinomycetes</taxon>
        <taxon>Kitasatosporales</taxon>
        <taxon>Streptomycetaceae</taxon>
        <taxon>Streptomyces</taxon>
    </lineage>
</organism>
<keyword evidence="2" id="KW-1185">Reference proteome</keyword>
<dbReference type="Pfam" id="PF05331">
    <property type="entry name" value="DUF742"/>
    <property type="match status" value="1"/>
</dbReference>
<evidence type="ECO:0000313" key="2">
    <source>
        <dbReference type="Proteomes" id="UP001187346"/>
    </source>
</evidence>
<dbReference type="RefSeq" id="WP_317771959.1">
    <property type="nucleotide sequence ID" value="NZ_JAWMAJ010000052.1"/>
</dbReference>
<comment type="caution">
    <text evidence="1">The sequence shown here is derived from an EMBL/GenBank/DDBJ whole genome shotgun (WGS) entry which is preliminary data.</text>
</comment>
<reference evidence="1 2" key="1">
    <citation type="submission" date="2023-10" db="EMBL/GenBank/DDBJ databases">
        <title>Characterization of rhizosphere-enriched actinobacteria from wheat plants lab-grown on chernevaya soil.</title>
        <authorList>
            <person name="Tikhonova E.N."/>
            <person name="Konopkin A."/>
            <person name="Kravchenko I.K."/>
        </authorList>
    </citation>
    <scope>NUCLEOTIDE SEQUENCE [LARGE SCALE GENOMIC DNA]</scope>
    <source>
        <strain evidence="1 2">RR29</strain>
    </source>
</reference>
<gene>
    <name evidence="1" type="ORF">R5A26_17530</name>
</gene>
<dbReference type="InterPro" id="IPR007995">
    <property type="entry name" value="DUF742"/>
</dbReference>
<dbReference type="Proteomes" id="UP001187346">
    <property type="component" value="Unassembled WGS sequence"/>
</dbReference>
<sequence length="122" mass="12719">MSPVSAAGHSRRGVVRSHTVIGADPAPAGVHVDLATLLSVDPEAKCRGLRAQAQRVMALCAPGVLSVADVAAHLYLPGGVVRTLVAELVASGHLLAADPFVPVAQRHEAEFLERVLHGLERL</sequence>
<evidence type="ECO:0000313" key="1">
    <source>
        <dbReference type="EMBL" id="MDV7217756.1"/>
    </source>
</evidence>
<proteinExistence type="predicted"/>
<protein>
    <submittedName>
        <fullName evidence="1">DUF742 domain-containing protein</fullName>
    </submittedName>
</protein>
<dbReference type="PANTHER" id="PTHR36221">
    <property type="entry name" value="DUF742 DOMAIN-CONTAINING PROTEIN"/>
    <property type="match status" value="1"/>
</dbReference>
<dbReference type="PANTHER" id="PTHR36221:SF1">
    <property type="entry name" value="DUF742 DOMAIN-CONTAINING PROTEIN"/>
    <property type="match status" value="1"/>
</dbReference>
<accession>A0ABU4FB21</accession>